<organism evidence="2 3">
    <name type="scientific">Parazoarcus communis SWub3 = DSM 12120</name>
    <dbReference type="NCBI Taxonomy" id="1121029"/>
    <lineage>
        <taxon>Bacteria</taxon>
        <taxon>Pseudomonadati</taxon>
        <taxon>Pseudomonadota</taxon>
        <taxon>Betaproteobacteria</taxon>
        <taxon>Rhodocyclales</taxon>
        <taxon>Zoogloeaceae</taxon>
        <taxon>Parazoarcus</taxon>
    </lineage>
</organism>
<dbReference type="Proteomes" id="UP000248259">
    <property type="component" value="Unassembled WGS sequence"/>
</dbReference>
<dbReference type="OrthoDB" id="9799367at2"/>
<dbReference type="InterPro" id="IPR012338">
    <property type="entry name" value="Beta-lactam/transpept-like"/>
</dbReference>
<dbReference type="Gene3D" id="3.40.710.10">
    <property type="entry name" value="DD-peptidase/beta-lactamase superfamily"/>
    <property type="match status" value="1"/>
</dbReference>
<dbReference type="Pfam" id="PF00144">
    <property type="entry name" value="Beta-lactamase"/>
    <property type="match status" value="1"/>
</dbReference>
<dbReference type="EMBL" id="QKOE01000008">
    <property type="protein sequence ID" value="PZA16238.1"/>
    <property type="molecule type" value="Genomic_DNA"/>
</dbReference>
<evidence type="ECO:0000313" key="2">
    <source>
        <dbReference type="EMBL" id="PZA16238.1"/>
    </source>
</evidence>
<dbReference type="InterPro" id="IPR050491">
    <property type="entry name" value="AmpC-like"/>
</dbReference>
<feature type="domain" description="Beta-lactamase-related" evidence="1">
    <location>
        <begin position="55"/>
        <end position="375"/>
    </location>
</feature>
<evidence type="ECO:0000313" key="3">
    <source>
        <dbReference type="Proteomes" id="UP000248259"/>
    </source>
</evidence>
<reference evidence="2 3" key="1">
    <citation type="submission" date="2018-06" db="EMBL/GenBank/DDBJ databases">
        <title>Azoarcus communis strain SWub3 genome.</title>
        <authorList>
            <person name="Zorraquino Salvo V."/>
            <person name="Toubiana D."/>
            <person name="Blumwald E."/>
        </authorList>
    </citation>
    <scope>NUCLEOTIDE SEQUENCE [LARGE SCALE GENOMIC DNA]</scope>
    <source>
        <strain evidence="2 3">SWub3</strain>
    </source>
</reference>
<gene>
    <name evidence="2" type="ORF">DNK49_13080</name>
</gene>
<sequence length="600" mass="65441">MTASDPARFRPLQRLLAVGLALVLVSTGCSTPTPARPLEQQAGDYRYTLAHTRWLIDREMADNKVTGLSIALVDDQHVVWAEGFGHEDAESRQPATSQTPYRLGSIAKVLTATAAMQLAEQGRLDIDRPLSDALPGFSVRSRYDRGGDITPRNIMHHHSGLPSNYLRGMLTTDTPEPFTRLVSAVQDEYVAYPPDFIFSYSNLAVTLLGAAIERIAGQPYESHLAASLFEPLGMTQTRFDPKPALKVYDKHRPIEPLALRDLPSGGLVSTVDDMSRFMRWVFAEGRVGERELLGAGSLAEMLRPQNTQIPLDMGFRVGLGWLLSGIEIRNAGTVASHGGTLLDSHSMMVILPDHKLGVIVASNSASSQGVVKTVATEVLKLALEAKTGIRQPDPLPTAQDEVVLPREHLESYAAWYDSMVGLIRVDPGSNALDARVMGHTLQLKPRASGQFGLRYKLFGMIPVQVSAFDGIRVSRARVAGHNVLVGHFGDDTMLVGEQLRPTPVPQRLLDFVGEYEVVGQPLGIMPDRLALRLEDGMLVGECTFSQLPGFVLRVGLKPLSDSELLIQGLGTGKGETIIASNQGEERVLLFSGLELRKKLN</sequence>
<dbReference type="PANTHER" id="PTHR46825">
    <property type="entry name" value="D-ALANYL-D-ALANINE-CARBOXYPEPTIDASE/ENDOPEPTIDASE AMPH"/>
    <property type="match status" value="1"/>
</dbReference>
<dbReference type="AlphaFoldDB" id="A0A323V7U2"/>
<proteinExistence type="predicted"/>
<accession>A0A323V7U2</accession>
<protein>
    <submittedName>
        <fullName evidence="2">Serine hydrolase</fullName>
    </submittedName>
</protein>
<name>A0A323V7U2_9RHOO</name>
<dbReference type="GO" id="GO:0016787">
    <property type="term" value="F:hydrolase activity"/>
    <property type="evidence" value="ECO:0007669"/>
    <property type="project" value="UniProtKB-KW"/>
</dbReference>
<dbReference type="PANTHER" id="PTHR46825:SF9">
    <property type="entry name" value="BETA-LACTAMASE-RELATED DOMAIN-CONTAINING PROTEIN"/>
    <property type="match status" value="1"/>
</dbReference>
<dbReference type="SUPFAM" id="SSF56601">
    <property type="entry name" value="beta-lactamase/transpeptidase-like"/>
    <property type="match status" value="1"/>
</dbReference>
<evidence type="ECO:0000259" key="1">
    <source>
        <dbReference type="Pfam" id="PF00144"/>
    </source>
</evidence>
<dbReference type="InterPro" id="IPR001466">
    <property type="entry name" value="Beta-lactam-related"/>
</dbReference>
<keyword evidence="3" id="KW-1185">Reference proteome</keyword>
<keyword evidence="2" id="KW-0378">Hydrolase</keyword>
<dbReference type="RefSeq" id="WP_110525219.1">
    <property type="nucleotide sequence ID" value="NZ_QKOE01000008.1"/>
</dbReference>
<comment type="caution">
    <text evidence="2">The sequence shown here is derived from an EMBL/GenBank/DDBJ whole genome shotgun (WGS) entry which is preliminary data.</text>
</comment>